<accession>A0A6C0KDA3</accession>
<name>A0A6C0KDA3_9ZZZZ</name>
<protein>
    <submittedName>
        <fullName evidence="1">Uncharacterized protein</fullName>
    </submittedName>
</protein>
<dbReference type="AlphaFoldDB" id="A0A6C0KDA3"/>
<organism evidence="1">
    <name type="scientific">viral metagenome</name>
    <dbReference type="NCBI Taxonomy" id="1070528"/>
    <lineage>
        <taxon>unclassified sequences</taxon>
        <taxon>metagenomes</taxon>
        <taxon>organismal metagenomes</taxon>
    </lineage>
</organism>
<sequence>MTNSKQYCEYCNKRWNYTDHNDCRSIHRPAQEKTYLRMFVDGQRISTVRVESDNSLREISPIGNYYKNEEEWRNKYADKGVLEIKKEVSTRPT</sequence>
<dbReference type="EMBL" id="MN740832">
    <property type="protein sequence ID" value="QHU14174.1"/>
    <property type="molecule type" value="Genomic_DNA"/>
</dbReference>
<evidence type="ECO:0000313" key="1">
    <source>
        <dbReference type="EMBL" id="QHU14174.1"/>
    </source>
</evidence>
<reference evidence="1" key="1">
    <citation type="journal article" date="2020" name="Nature">
        <title>Giant virus diversity and host interactions through global metagenomics.</title>
        <authorList>
            <person name="Schulz F."/>
            <person name="Roux S."/>
            <person name="Paez-Espino D."/>
            <person name="Jungbluth S."/>
            <person name="Walsh D.A."/>
            <person name="Denef V.J."/>
            <person name="McMahon K.D."/>
            <person name="Konstantinidis K.T."/>
            <person name="Eloe-Fadrosh E.A."/>
            <person name="Kyrpides N.C."/>
            <person name="Woyke T."/>
        </authorList>
    </citation>
    <scope>NUCLEOTIDE SEQUENCE</scope>
    <source>
        <strain evidence="1">GVMAG-S-1101182-85</strain>
    </source>
</reference>
<proteinExistence type="predicted"/>